<keyword evidence="2" id="KW-1185">Reference proteome</keyword>
<gene>
    <name evidence="1" type="ORF">AYI70_g4766</name>
</gene>
<reference evidence="1 2" key="1">
    <citation type="submission" date="2017-01" db="EMBL/GenBank/DDBJ databases">
        <authorList>
            <person name="Mah S.A."/>
            <person name="Swanson W.J."/>
            <person name="Moy G.W."/>
            <person name="Vacquier V.D."/>
        </authorList>
    </citation>
    <scope>NUCLEOTIDE SEQUENCE [LARGE SCALE GENOMIC DNA]</scope>
    <source>
        <strain evidence="1 2">GSMNP</strain>
    </source>
</reference>
<evidence type="ECO:0000313" key="1">
    <source>
        <dbReference type="EMBL" id="OMJ19398.1"/>
    </source>
</evidence>
<comment type="caution">
    <text evidence="1">The sequence shown here is derived from an EMBL/GenBank/DDBJ whole genome shotgun (WGS) entry which is preliminary data.</text>
</comment>
<organism evidence="1 2">
    <name type="scientific">Smittium culicis</name>
    <dbReference type="NCBI Taxonomy" id="133412"/>
    <lineage>
        <taxon>Eukaryota</taxon>
        <taxon>Fungi</taxon>
        <taxon>Fungi incertae sedis</taxon>
        <taxon>Zoopagomycota</taxon>
        <taxon>Kickxellomycotina</taxon>
        <taxon>Harpellomycetes</taxon>
        <taxon>Harpellales</taxon>
        <taxon>Legeriomycetaceae</taxon>
        <taxon>Smittium</taxon>
    </lineage>
</organism>
<evidence type="ECO:0000313" key="2">
    <source>
        <dbReference type="Proteomes" id="UP000187283"/>
    </source>
</evidence>
<proteinExistence type="predicted"/>
<protein>
    <submittedName>
        <fullName evidence="1">Uncharacterized protein</fullName>
    </submittedName>
</protein>
<accession>A0A1R1XXQ3</accession>
<dbReference type="Proteomes" id="UP000187283">
    <property type="component" value="Unassembled WGS sequence"/>
</dbReference>
<dbReference type="EMBL" id="LSSN01001498">
    <property type="protein sequence ID" value="OMJ19398.1"/>
    <property type="molecule type" value="Genomic_DNA"/>
</dbReference>
<sequence>MLPIPYNLGKTTGQSESDKLYIETYEKMKRGGCKDLEYRIFNYNSGICFCKGFLNKENPQKKGIDTNCFEVFDPSKYGVDLNLFSECKAIVYNGNNSAKIIKNLAGSDKQLLDQLTIEAKFYESLDTFLQQINSIG</sequence>
<dbReference type="AlphaFoldDB" id="A0A1R1XXQ3"/>
<name>A0A1R1XXQ3_9FUNG</name>